<keyword evidence="7" id="KW-0560">Oxidoreductase</keyword>
<evidence type="ECO:0000256" key="13">
    <source>
        <dbReference type="ARBA" id="ARBA00044502"/>
    </source>
</evidence>
<comment type="similarity">
    <text evidence="13">Belongs to the polysaccharide monooxygenase AA9 family.</text>
</comment>
<dbReference type="OrthoDB" id="4849160at2759"/>
<name>A0A9W4XYV3_9PLEO</name>
<dbReference type="EC" id="1.14.99.56" evidence="15"/>
<protein>
    <recommendedName>
        <fullName evidence="15">lytic cellulose monooxygenase (C4-dehydrogenating)</fullName>
        <ecNumber evidence="15">1.14.99.56</ecNumber>
    </recommendedName>
</protein>
<dbReference type="PANTHER" id="PTHR33353">
    <property type="entry name" value="PUTATIVE (AFU_ORTHOLOGUE AFUA_1G12560)-RELATED"/>
    <property type="match status" value="1"/>
</dbReference>
<keyword evidence="8" id="KW-0186">Copper</keyword>
<evidence type="ECO:0000256" key="11">
    <source>
        <dbReference type="ARBA" id="ARBA00023277"/>
    </source>
</evidence>
<dbReference type="AlphaFoldDB" id="A0A9W4XYV3"/>
<evidence type="ECO:0000256" key="10">
    <source>
        <dbReference type="ARBA" id="ARBA00023157"/>
    </source>
</evidence>
<proteinExistence type="inferred from homology"/>
<feature type="chain" id="PRO_5040721359" description="lytic cellulose monooxygenase (C4-dehydrogenating)" evidence="16">
    <location>
        <begin position="21"/>
        <end position="248"/>
    </location>
</feature>
<evidence type="ECO:0000256" key="9">
    <source>
        <dbReference type="ARBA" id="ARBA00023033"/>
    </source>
</evidence>
<gene>
    <name evidence="18" type="ORF">PDIGIT_LOCUS13747</name>
</gene>
<keyword evidence="12" id="KW-0624">Polysaccharide degradation</keyword>
<evidence type="ECO:0000256" key="7">
    <source>
        <dbReference type="ARBA" id="ARBA00023002"/>
    </source>
</evidence>
<dbReference type="InterPro" id="IPR049892">
    <property type="entry name" value="AA9"/>
</dbReference>
<evidence type="ECO:0000259" key="17">
    <source>
        <dbReference type="Pfam" id="PF03443"/>
    </source>
</evidence>
<evidence type="ECO:0000256" key="16">
    <source>
        <dbReference type="SAM" id="SignalP"/>
    </source>
</evidence>
<evidence type="ECO:0000256" key="15">
    <source>
        <dbReference type="ARBA" id="ARBA00047174"/>
    </source>
</evidence>
<evidence type="ECO:0000256" key="5">
    <source>
        <dbReference type="ARBA" id="ARBA00022729"/>
    </source>
</evidence>
<comment type="cofactor">
    <cofactor evidence="1">
        <name>Cu(2+)</name>
        <dbReference type="ChEBI" id="CHEBI:29036"/>
    </cofactor>
</comment>
<keyword evidence="6" id="KW-0136">Cellulose degradation</keyword>
<dbReference type="GO" id="GO:0046872">
    <property type="term" value="F:metal ion binding"/>
    <property type="evidence" value="ECO:0007669"/>
    <property type="project" value="UniProtKB-KW"/>
</dbReference>
<dbReference type="Gene3D" id="2.70.50.70">
    <property type="match status" value="1"/>
</dbReference>
<dbReference type="Pfam" id="PF03443">
    <property type="entry name" value="AA9"/>
    <property type="match status" value="1"/>
</dbReference>
<feature type="domain" description="Auxiliary Activity family 9 catalytic" evidence="17">
    <location>
        <begin position="21"/>
        <end position="232"/>
    </location>
</feature>
<keyword evidence="5 16" id="KW-0732">Signal</keyword>
<evidence type="ECO:0000256" key="14">
    <source>
        <dbReference type="ARBA" id="ARBA00045077"/>
    </source>
</evidence>
<dbReference type="GO" id="GO:0004497">
    <property type="term" value="F:monooxygenase activity"/>
    <property type="evidence" value="ECO:0007669"/>
    <property type="project" value="UniProtKB-KW"/>
</dbReference>
<evidence type="ECO:0000256" key="2">
    <source>
        <dbReference type="ARBA" id="ARBA00004613"/>
    </source>
</evidence>
<keyword evidence="4" id="KW-0479">Metal-binding</keyword>
<dbReference type="PANTHER" id="PTHR33353:SF10">
    <property type="entry name" value="ENDO-BETA-1,4-GLUCANASE D"/>
    <property type="match status" value="1"/>
</dbReference>
<evidence type="ECO:0000256" key="3">
    <source>
        <dbReference type="ARBA" id="ARBA00022525"/>
    </source>
</evidence>
<dbReference type="EMBL" id="CAOQHR010000010">
    <property type="protein sequence ID" value="CAI6340567.1"/>
    <property type="molecule type" value="Genomic_DNA"/>
</dbReference>
<dbReference type="GO" id="GO:0030245">
    <property type="term" value="P:cellulose catabolic process"/>
    <property type="evidence" value="ECO:0007669"/>
    <property type="project" value="UniProtKB-KW"/>
</dbReference>
<evidence type="ECO:0000313" key="19">
    <source>
        <dbReference type="Proteomes" id="UP001152607"/>
    </source>
</evidence>
<organism evidence="18 19">
    <name type="scientific">Periconia digitata</name>
    <dbReference type="NCBI Taxonomy" id="1303443"/>
    <lineage>
        <taxon>Eukaryota</taxon>
        <taxon>Fungi</taxon>
        <taxon>Dikarya</taxon>
        <taxon>Ascomycota</taxon>
        <taxon>Pezizomycotina</taxon>
        <taxon>Dothideomycetes</taxon>
        <taxon>Pleosporomycetidae</taxon>
        <taxon>Pleosporales</taxon>
        <taxon>Massarineae</taxon>
        <taxon>Periconiaceae</taxon>
        <taxon>Periconia</taxon>
    </lineage>
</organism>
<dbReference type="GO" id="GO:0005576">
    <property type="term" value="C:extracellular region"/>
    <property type="evidence" value="ECO:0007669"/>
    <property type="project" value="UniProtKB-SubCell"/>
</dbReference>
<comment type="subcellular location">
    <subcellularLocation>
        <location evidence="2">Secreted</location>
    </subcellularLocation>
</comment>
<evidence type="ECO:0000313" key="18">
    <source>
        <dbReference type="EMBL" id="CAI6340567.1"/>
    </source>
</evidence>
<dbReference type="InterPro" id="IPR005103">
    <property type="entry name" value="AA9_LPMO"/>
</dbReference>
<keyword evidence="9" id="KW-0503">Monooxygenase</keyword>
<evidence type="ECO:0000256" key="6">
    <source>
        <dbReference type="ARBA" id="ARBA00023001"/>
    </source>
</evidence>
<comment type="caution">
    <text evidence="18">The sequence shown here is derived from an EMBL/GenBank/DDBJ whole genome shotgun (WGS) entry which is preliminary data.</text>
</comment>
<feature type="signal peptide" evidence="16">
    <location>
        <begin position="1"/>
        <end position="20"/>
    </location>
</feature>
<keyword evidence="10" id="KW-1015">Disulfide bond</keyword>
<dbReference type="Proteomes" id="UP001152607">
    <property type="component" value="Unassembled WGS sequence"/>
</dbReference>
<reference evidence="18" key="1">
    <citation type="submission" date="2023-01" db="EMBL/GenBank/DDBJ databases">
        <authorList>
            <person name="Van Ghelder C."/>
            <person name="Rancurel C."/>
        </authorList>
    </citation>
    <scope>NUCLEOTIDE SEQUENCE</scope>
    <source>
        <strain evidence="18">CNCM I-4278</strain>
    </source>
</reference>
<comment type="catalytic activity">
    <reaction evidence="14">
        <text>[(1-&gt;4)-beta-D-glucosyl]n+m + reduced acceptor + O2 = 4-dehydro-beta-D-glucosyl-[(1-&gt;4)-beta-D-glucosyl]n-1 + [(1-&gt;4)-beta-D-glucosyl]m + acceptor + H2O.</text>
        <dbReference type="EC" id="1.14.99.56"/>
    </reaction>
</comment>
<evidence type="ECO:0000256" key="12">
    <source>
        <dbReference type="ARBA" id="ARBA00023326"/>
    </source>
</evidence>
<evidence type="ECO:0000256" key="8">
    <source>
        <dbReference type="ARBA" id="ARBA00023008"/>
    </source>
</evidence>
<sequence length="248" mass="27202">MHPAILTLSIINLLVSEVACHGWIKQLKLDGATYVVFPEVKVPDWTAPAINITRQIGYDGPVLDVLSNDITCNARAVPLNDNGVSRTGTITAGSNLQIYWGGWPHSGPILTYMARCDPDCGSFTGSTGNVWFKIDEYGYKNGWATQQLDTQKYWWNVTVPQCIPDGEYLIRHEIMAMSECKTLGKCQFYPSCTQVKVVGGGSVSPGSSDLVAFPGAYGKTDKGILWDTNTQDARDYVTPGPRVWECPS</sequence>
<evidence type="ECO:0000256" key="4">
    <source>
        <dbReference type="ARBA" id="ARBA00022723"/>
    </source>
</evidence>
<evidence type="ECO:0000256" key="1">
    <source>
        <dbReference type="ARBA" id="ARBA00001973"/>
    </source>
</evidence>
<dbReference type="CDD" id="cd21175">
    <property type="entry name" value="LPMO_AA9"/>
    <property type="match status" value="1"/>
</dbReference>
<keyword evidence="11" id="KW-0119">Carbohydrate metabolism</keyword>
<keyword evidence="3" id="KW-0964">Secreted</keyword>
<keyword evidence="19" id="KW-1185">Reference proteome</keyword>
<accession>A0A9W4XYV3</accession>